<reference evidence="2 3" key="1">
    <citation type="submission" date="2019-07" db="EMBL/GenBank/DDBJ databases">
        <authorList>
            <person name="Jastrzebski P J."/>
            <person name="Paukszto L."/>
            <person name="Jastrzebski P J."/>
        </authorList>
    </citation>
    <scope>NUCLEOTIDE SEQUENCE [LARGE SCALE GENOMIC DNA]</scope>
    <source>
        <strain evidence="2 3">WMS-il1</strain>
    </source>
</reference>
<dbReference type="Proteomes" id="UP000321570">
    <property type="component" value="Unassembled WGS sequence"/>
</dbReference>
<evidence type="ECO:0000313" key="2">
    <source>
        <dbReference type="EMBL" id="VUZ49482.1"/>
    </source>
</evidence>
<keyword evidence="3" id="KW-1185">Reference proteome</keyword>
<organism evidence="2 3">
    <name type="scientific">Hymenolepis diminuta</name>
    <name type="common">Rat tapeworm</name>
    <dbReference type="NCBI Taxonomy" id="6216"/>
    <lineage>
        <taxon>Eukaryota</taxon>
        <taxon>Metazoa</taxon>
        <taxon>Spiralia</taxon>
        <taxon>Lophotrochozoa</taxon>
        <taxon>Platyhelminthes</taxon>
        <taxon>Cestoda</taxon>
        <taxon>Eucestoda</taxon>
        <taxon>Cyclophyllidea</taxon>
        <taxon>Hymenolepididae</taxon>
        <taxon>Hymenolepis</taxon>
    </lineage>
</organism>
<dbReference type="AlphaFoldDB" id="A0A564YQB2"/>
<dbReference type="EMBL" id="CABIJS010000333">
    <property type="protein sequence ID" value="VUZ49479.1"/>
    <property type="molecule type" value="Genomic_DNA"/>
</dbReference>
<sequence length="110" mass="12703">MAQNTSTVANWFEMCEDIFRNDLTDMPEDVQSRLRLWRLDTAKNEKLNGFIHPGIISSFTLDQTVLVLSVIFGERNFEVPNCFTCLCQTKEHDDKVHELCDISAISKDDF</sequence>
<proteinExistence type="predicted"/>
<accession>A0A564YQB2</accession>
<protein>
    <submittedName>
        <fullName evidence="2">Uncharacterized protein</fullName>
    </submittedName>
</protein>
<dbReference type="EMBL" id="CABIJS010000333">
    <property type="protein sequence ID" value="VUZ49482.1"/>
    <property type="molecule type" value="Genomic_DNA"/>
</dbReference>
<evidence type="ECO:0000313" key="1">
    <source>
        <dbReference type="EMBL" id="VUZ49479.1"/>
    </source>
</evidence>
<name>A0A564YQB2_HYMDI</name>
<gene>
    <name evidence="1" type="ORF">WMSIL1_LOCUS8726</name>
    <name evidence="2" type="ORF">WMSIL1_LOCUS8815</name>
</gene>
<evidence type="ECO:0000313" key="3">
    <source>
        <dbReference type="Proteomes" id="UP000321570"/>
    </source>
</evidence>